<dbReference type="SMART" id="SM00271">
    <property type="entry name" value="DnaJ"/>
    <property type="match status" value="1"/>
</dbReference>
<feature type="domain" description="J" evidence="3">
    <location>
        <begin position="62"/>
        <end position="134"/>
    </location>
</feature>
<dbReference type="Pfam" id="PF07743">
    <property type="entry name" value="HSCB_C"/>
    <property type="match status" value="1"/>
</dbReference>
<dbReference type="AlphaFoldDB" id="A0ABD6EWU8"/>
<evidence type="ECO:0000313" key="5">
    <source>
        <dbReference type="Proteomes" id="UP001608902"/>
    </source>
</evidence>
<dbReference type="Gene3D" id="1.20.1280.20">
    <property type="entry name" value="HscB, C-terminal domain"/>
    <property type="match status" value="1"/>
</dbReference>
<evidence type="ECO:0000256" key="2">
    <source>
        <dbReference type="ARBA" id="ARBA00023186"/>
    </source>
</evidence>
<protein>
    <recommendedName>
        <fullName evidence="3">J domain-containing protein</fullName>
    </recommendedName>
</protein>
<dbReference type="EMBL" id="JBGFUD010006533">
    <property type="protein sequence ID" value="MFH4981052.1"/>
    <property type="molecule type" value="Genomic_DNA"/>
</dbReference>
<dbReference type="InterPro" id="IPR009073">
    <property type="entry name" value="HscB_oligo_C"/>
</dbReference>
<dbReference type="SUPFAM" id="SSF47144">
    <property type="entry name" value="HSC20 (HSCB), C-terminal oligomerisation domain"/>
    <property type="match status" value="1"/>
</dbReference>
<dbReference type="CDD" id="cd06257">
    <property type="entry name" value="DnaJ"/>
    <property type="match status" value="1"/>
</dbReference>
<keyword evidence="2" id="KW-0143">Chaperone</keyword>
<reference evidence="4 5" key="1">
    <citation type="submission" date="2024-08" db="EMBL/GenBank/DDBJ databases">
        <title>Gnathostoma spinigerum genome.</title>
        <authorList>
            <person name="Gonzalez-Bertolin B."/>
            <person name="Monzon S."/>
            <person name="Zaballos A."/>
            <person name="Jimenez P."/>
            <person name="Dekumyoy P."/>
            <person name="Varona S."/>
            <person name="Cuesta I."/>
            <person name="Sumanam S."/>
            <person name="Adisakwattana P."/>
            <person name="Gasser R.B."/>
            <person name="Hernandez-Gonzalez A."/>
            <person name="Young N.D."/>
            <person name="Perteguer M.J."/>
        </authorList>
    </citation>
    <scope>NUCLEOTIDE SEQUENCE [LARGE SCALE GENOMIC DNA]</scope>
    <source>
        <strain evidence="4">AL3</strain>
        <tissue evidence="4">Liver</tissue>
    </source>
</reference>
<comment type="caution">
    <text evidence="4">The sequence shown here is derived from an EMBL/GenBank/DDBJ whole genome shotgun (WGS) entry which is preliminary data.</text>
</comment>
<dbReference type="Proteomes" id="UP001608902">
    <property type="component" value="Unassembled WGS sequence"/>
</dbReference>
<keyword evidence="5" id="KW-1185">Reference proteome</keyword>
<dbReference type="PROSITE" id="PS50076">
    <property type="entry name" value="DNAJ_2"/>
    <property type="match status" value="1"/>
</dbReference>
<dbReference type="InterPro" id="IPR004640">
    <property type="entry name" value="HscB"/>
</dbReference>
<sequence>MPKRSFIFSAKKVVTSTKMSTKIKEGCPHSVSCWNCHKSVDCVKEKFFCPACSAIQPIQAGNFFEFLGVQPSYDVDVASVKKNFIKLQSKIHPDKFTSCSEKEKKLSEDYSAVLNDAYGTITEPLRRARYLLKLKGQCLSEETMSSDHTFLTSMMELNEEIESLEDADAIKNMIEKMEDKIDQLAHDFRSCTVCKQREERWEKNTEELNITFEEIGLSELRVAYYEGRDIWMFYEEYGAYCNLIEL</sequence>
<dbReference type="InterPro" id="IPR036869">
    <property type="entry name" value="J_dom_sf"/>
</dbReference>
<evidence type="ECO:0000256" key="1">
    <source>
        <dbReference type="ARBA" id="ARBA00010476"/>
    </source>
</evidence>
<dbReference type="SUPFAM" id="SSF46565">
    <property type="entry name" value="Chaperone J-domain"/>
    <property type="match status" value="1"/>
</dbReference>
<dbReference type="PANTHER" id="PTHR14021">
    <property type="entry name" value="IRON-SULFUR CLUSTER CO-CHAPERONE PROTEIN HSCB"/>
    <property type="match status" value="1"/>
</dbReference>
<comment type="similarity">
    <text evidence="1">Belongs to the HscB family.</text>
</comment>
<dbReference type="InterPro" id="IPR001623">
    <property type="entry name" value="DnaJ_domain"/>
</dbReference>
<evidence type="ECO:0000259" key="3">
    <source>
        <dbReference type="PROSITE" id="PS50076"/>
    </source>
</evidence>
<dbReference type="InterPro" id="IPR036386">
    <property type="entry name" value="HscB_C_sf"/>
</dbReference>
<evidence type="ECO:0000313" key="4">
    <source>
        <dbReference type="EMBL" id="MFH4981052.1"/>
    </source>
</evidence>
<gene>
    <name evidence="4" type="ORF">AB6A40_007761</name>
</gene>
<dbReference type="Gene3D" id="1.10.287.110">
    <property type="entry name" value="DnaJ domain"/>
    <property type="match status" value="1"/>
</dbReference>
<proteinExistence type="inferred from homology"/>
<name>A0ABD6EWU8_9BILA</name>
<dbReference type="PANTHER" id="PTHR14021:SF15">
    <property type="entry name" value="IRON-SULFUR CLUSTER CO-CHAPERONE PROTEIN HSCB"/>
    <property type="match status" value="1"/>
</dbReference>
<dbReference type="Pfam" id="PF00226">
    <property type="entry name" value="DnaJ"/>
    <property type="match status" value="1"/>
</dbReference>
<accession>A0ABD6EWU8</accession>
<dbReference type="NCBIfam" id="TIGR00714">
    <property type="entry name" value="hscB"/>
    <property type="match status" value="1"/>
</dbReference>
<organism evidence="4 5">
    <name type="scientific">Gnathostoma spinigerum</name>
    <dbReference type="NCBI Taxonomy" id="75299"/>
    <lineage>
        <taxon>Eukaryota</taxon>
        <taxon>Metazoa</taxon>
        <taxon>Ecdysozoa</taxon>
        <taxon>Nematoda</taxon>
        <taxon>Chromadorea</taxon>
        <taxon>Rhabditida</taxon>
        <taxon>Spirurina</taxon>
        <taxon>Gnathostomatomorpha</taxon>
        <taxon>Gnathostomatoidea</taxon>
        <taxon>Gnathostomatidae</taxon>
        <taxon>Gnathostoma</taxon>
    </lineage>
</organism>